<evidence type="ECO:0000313" key="2">
    <source>
        <dbReference type="Proteomes" id="UP001148629"/>
    </source>
</evidence>
<sequence length="823" mass="92935">MSTHNTTAEARALGNEFYRAGKLSEGKVSCTHMASQRLTYFQAEEAYKTAASLAPHDSSPVSNLSAVRYEMGDYRGAITYIRDALSLNVAEADDNVKKDKLYGRLAKCFLFLLDFSSAGDAITGIGNGHLRAELYESVESAKALWVEVPDESLLRRQILDRIPRYKPWLQDIPEYYCVGHDKIEALTEPLGMSGAGRPDISFLFAGSGDGRNLFSTITSMALKEAEVGRPYFSKLHFTILDLKPAALARVLILFNMMLQVDAEMSEQVPNAKDYFLTMAYIFGCQVIPPFVEDKLQSNITGLIKRLEGQDAALPFIYVPQHDREPLIRVLQDVRRFVQQKHWENGLHTAHYFGQGLESGSEAERNDFDRFTALLPPAGVVNRREPSLVGPLAEYRSTGKSKKLSQHIDSTWRINNTLIDYDFAGRSREQGDEESLPLEFRPLEVIESMGLFGPTKKANTSSIEQLADIFRAFSISTLNLGLQKRLVVEVIIGEMADVMERIRYNLLDHRQSTPNNDSTLDPTTFPQTFDYVHMSNIPDYIGGHLTSFLAGRPLLKEDRPSSLRFNNLLNPPEFEDHQAFQSEYLLMYDMERIRQHFLLTRRPSEIANADLPPMLGALINPFAFEDYMIWDRVSRSPASFPQLLPKPELEKWVYGHLLKICLPYPRPIFSGAPVYAPLNLTALIRLIIGMFEIGYPAHWLHSIISCICTGIITTRARPPTKRVCNPADIDAVYPAKRISVQPWAAEFTTLLSIWRRLLPFGVDSLSGTLVPPGTIFQYTITFPPFPAKHEGVPHFILVFWNTEGTAEETAMCQPETFERKVSFV</sequence>
<gene>
    <name evidence="1" type="ORF">NM208_g7439</name>
</gene>
<reference evidence="1" key="1">
    <citation type="submission" date="2022-08" db="EMBL/GenBank/DDBJ databases">
        <title>Genome Sequence of Fusarium decemcellulare.</title>
        <authorList>
            <person name="Buettner E."/>
        </authorList>
    </citation>
    <scope>NUCLEOTIDE SEQUENCE</scope>
    <source>
        <strain evidence="1">Babe19</strain>
    </source>
</reference>
<protein>
    <submittedName>
        <fullName evidence="1">Uncharacterized protein</fullName>
    </submittedName>
</protein>
<dbReference type="Proteomes" id="UP001148629">
    <property type="component" value="Unassembled WGS sequence"/>
</dbReference>
<accession>A0ACC1S987</accession>
<evidence type="ECO:0000313" key="1">
    <source>
        <dbReference type="EMBL" id="KAJ3534692.1"/>
    </source>
</evidence>
<dbReference type="EMBL" id="JANRMS010000765">
    <property type="protein sequence ID" value="KAJ3534692.1"/>
    <property type="molecule type" value="Genomic_DNA"/>
</dbReference>
<name>A0ACC1S987_9HYPO</name>
<keyword evidence="2" id="KW-1185">Reference proteome</keyword>
<organism evidence="1 2">
    <name type="scientific">Fusarium decemcellulare</name>
    <dbReference type="NCBI Taxonomy" id="57161"/>
    <lineage>
        <taxon>Eukaryota</taxon>
        <taxon>Fungi</taxon>
        <taxon>Dikarya</taxon>
        <taxon>Ascomycota</taxon>
        <taxon>Pezizomycotina</taxon>
        <taxon>Sordariomycetes</taxon>
        <taxon>Hypocreomycetidae</taxon>
        <taxon>Hypocreales</taxon>
        <taxon>Nectriaceae</taxon>
        <taxon>Fusarium</taxon>
        <taxon>Fusarium decemcellulare species complex</taxon>
    </lineage>
</organism>
<comment type="caution">
    <text evidence="1">The sequence shown here is derived from an EMBL/GenBank/DDBJ whole genome shotgun (WGS) entry which is preliminary data.</text>
</comment>
<proteinExistence type="predicted"/>